<keyword evidence="3" id="KW-0804">Transcription</keyword>
<sequence length="125" mass="14029">MTSQPSIDFLSLSQWLKIMAEPKRLAIVNLLMAGVHCNCELGEHLDMTPNLISHHMRVLREAGLVAMERDAGDGRWVYYSIDENVLRELNALFGGFFNPERLQPRRPTCGPKGALLRLTDIPTAA</sequence>
<evidence type="ECO:0000256" key="2">
    <source>
        <dbReference type="ARBA" id="ARBA00023125"/>
    </source>
</evidence>
<dbReference type="Pfam" id="PF01022">
    <property type="entry name" value="HTH_5"/>
    <property type="match status" value="1"/>
</dbReference>
<dbReference type="Proteomes" id="UP000215027">
    <property type="component" value="Chromosome II"/>
</dbReference>
<proteinExistence type="predicted"/>
<dbReference type="Gene3D" id="1.10.10.10">
    <property type="entry name" value="Winged helix-like DNA-binding domain superfamily/Winged helix DNA-binding domain"/>
    <property type="match status" value="1"/>
</dbReference>
<keyword evidence="1" id="KW-0805">Transcription regulation</keyword>
<dbReference type="OrthoDB" id="9798835at2"/>
<keyword evidence="6" id="KW-1185">Reference proteome</keyword>
<dbReference type="SUPFAM" id="SSF46785">
    <property type="entry name" value="Winged helix' DNA-binding domain"/>
    <property type="match status" value="1"/>
</dbReference>
<dbReference type="InterPro" id="IPR036388">
    <property type="entry name" value="WH-like_DNA-bd_sf"/>
</dbReference>
<dbReference type="KEGG" id="pbf:CFX0092_B0136"/>
<dbReference type="NCBIfam" id="NF033788">
    <property type="entry name" value="HTH_metalloreg"/>
    <property type="match status" value="1"/>
</dbReference>
<evidence type="ECO:0000256" key="3">
    <source>
        <dbReference type="ARBA" id="ARBA00023163"/>
    </source>
</evidence>
<dbReference type="PROSITE" id="PS50987">
    <property type="entry name" value="HTH_ARSR_2"/>
    <property type="match status" value="1"/>
</dbReference>
<dbReference type="PANTHER" id="PTHR33154">
    <property type="entry name" value="TRANSCRIPTIONAL REGULATOR, ARSR FAMILY"/>
    <property type="match status" value="1"/>
</dbReference>
<evidence type="ECO:0000313" key="6">
    <source>
        <dbReference type="Proteomes" id="UP000215027"/>
    </source>
</evidence>
<evidence type="ECO:0000259" key="4">
    <source>
        <dbReference type="PROSITE" id="PS50987"/>
    </source>
</evidence>
<dbReference type="GO" id="GO:0003677">
    <property type="term" value="F:DNA binding"/>
    <property type="evidence" value="ECO:0007669"/>
    <property type="project" value="UniProtKB-KW"/>
</dbReference>
<dbReference type="InterPro" id="IPR001845">
    <property type="entry name" value="HTH_ArsR_DNA-bd_dom"/>
</dbReference>
<dbReference type="RefSeq" id="WP_095045051.1">
    <property type="nucleotide sequence ID" value="NZ_LN890656.1"/>
</dbReference>
<dbReference type="EMBL" id="LN890656">
    <property type="protein sequence ID" value="CUS05670.1"/>
    <property type="molecule type" value="Genomic_DNA"/>
</dbReference>
<keyword evidence="2" id="KW-0238">DNA-binding</keyword>
<gene>
    <name evidence="5" type="primary">arsR</name>
    <name evidence="5" type="ORF">CFX0092_B0136</name>
</gene>
<dbReference type="PANTHER" id="PTHR33154:SF18">
    <property type="entry name" value="ARSENICAL RESISTANCE OPERON REPRESSOR"/>
    <property type="match status" value="1"/>
</dbReference>
<feature type="domain" description="HTH arsR-type" evidence="4">
    <location>
        <begin position="4"/>
        <end position="101"/>
    </location>
</feature>
<evidence type="ECO:0000256" key="1">
    <source>
        <dbReference type="ARBA" id="ARBA00023015"/>
    </source>
</evidence>
<dbReference type="PRINTS" id="PR00778">
    <property type="entry name" value="HTHARSR"/>
</dbReference>
<protein>
    <submittedName>
        <fullName evidence="5">Arsenic resistance operon repressor ArsR</fullName>
    </submittedName>
</protein>
<evidence type="ECO:0000313" key="5">
    <source>
        <dbReference type="EMBL" id="CUS05670.1"/>
    </source>
</evidence>
<dbReference type="InterPro" id="IPR051081">
    <property type="entry name" value="HTH_MetalResp_TranReg"/>
</dbReference>
<dbReference type="CDD" id="cd00090">
    <property type="entry name" value="HTH_ARSR"/>
    <property type="match status" value="1"/>
</dbReference>
<accession>A0A160T9F8</accession>
<dbReference type="AlphaFoldDB" id="A0A160T9F8"/>
<organism evidence="5 6">
    <name type="scientific">Candidatus Promineifilum breve</name>
    <dbReference type="NCBI Taxonomy" id="1806508"/>
    <lineage>
        <taxon>Bacteria</taxon>
        <taxon>Bacillati</taxon>
        <taxon>Chloroflexota</taxon>
        <taxon>Ardenticatenia</taxon>
        <taxon>Candidatus Promineifilales</taxon>
        <taxon>Candidatus Promineifilaceae</taxon>
        <taxon>Candidatus Promineifilum</taxon>
    </lineage>
</organism>
<dbReference type="SMART" id="SM00418">
    <property type="entry name" value="HTH_ARSR"/>
    <property type="match status" value="1"/>
</dbReference>
<dbReference type="GO" id="GO:0003700">
    <property type="term" value="F:DNA-binding transcription factor activity"/>
    <property type="evidence" value="ECO:0007669"/>
    <property type="project" value="InterPro"/>
</dbReference>
<name>A0A160T9F8_9CHLR</name>
<dbReference type="InterPro" id="IPR036390">
    <property type="entry name" value="WH_DNA-bd_sf"/>
</dbReference>
<dbReference type="InterPro" id="IPR011991">
    <property type="entry name" value="ArsR-like_HTH"/>
</dbReference>
<reference evidence="5" key="1">
    <citation type="submission" date="2016-01" db="EMBL/GenBank/DDBJ databases">
        <authorList>
            <person name="Mcilroy J.S."/>
            <person name="Karst M S."/>
            <person name="Albertsen M."/>
        </authorList>
    </citation>
    <scope>NUCLEOTIDE SEQUENCE</scope>
    <source>
        <strain evidence="5">Cfx-K</strain>
    </source>
</reference>